<protein>
    <submittedName>
        <fullName evidence="1">Uncharacterized protein</fullName>
    </submittedName>
</protein>
<gene>
    <name evidence="1" type="ORF">RDB_LOCUS152940</name>
</gene>
<evidence type="ECO:0000313" key="1">
    <source>
        <dbReference type="EMBL" id="CAE6500849.1"/>
    </source>
</evidence>
<reference evidence="1" key="1">
    <citation type="submission" date="2021-01" db="EMBL/GenBank/DDBJ databases">
        <authorList>
            <person name="Kaushik A."/>
        </authorList>
    </citation>
    <scope>NUCLEOTIDE SEQUENCE</scope>
    <source>
        <strain evidence="1">AG4-R118</strain>
    </source>
</reference>
<dbReference type="Proteomes" id="UP000663888">
    <property type="component" value="Unassembled WGS sequence"/>
</dbReference>
<name>A0A8H3HCI4_9AGAM</name>
<comment type="caution">
    <text evidence="1">The sequence shown here is derived from an EMBL/GenBank/DDBJ whole genome shotgun (WGS) entry which is preliminary data.</text>
</comment>
<organism evidence="1 2">
    <name type="scientific">Rhizoctonia solani</name>
    <dbReference type="NCBI Taxonomy" id="456999"/>
    <lineage>
        <taxon>Eukaryota</taxon>
        <taxon>Fungi</taxon>
        <taxon>Dikarya</taxon>
        <taxon>Basidiomycota</taxon>
        <taxon>Agaricomycotina</taxon>
        <taxon>Agaricomycetes</taxon>
        <taxon>Cantharellales</taxon>
        <taxon>Ceratobasidiaceae</taxon>
        <taxon>Rhizoctonia</taxon>
    </lineage>
</organism>
<sequence>MALYRSKYPAHISPMENTYAPPSLPAHVSTELDTVIGAPSTEHLKEAQHAMRVAESLVISPLFDSDLNVQLPQHVFNLQFADSFDPTSDTAPGTGASQPLVTEPVHAECQSTIASEITQQGKVMNAIKETLNESKGVLENMNRVMIAIQRNQVTESGLPQLRFSYHKGSYWNHLNLTGLAGYLKFFGIGADLLEGGEYPRLKSGREQEARNLIFKHIGWFV</sequence>
<accession>A0A8H3HCI4</accession>
<dbReference type="EMBL" id="CAJMWX010001651">
    <property type="protein sequence ID" value="CAE6500849.1"/>
    <property type="molecule type" value="Genomic_DNA"/>
</dbReference>
<proteinExistence type="predicted"/>
<dbReference type="AlphaFoldDB" id="A0A8H3HCI4"/>
<evidence type="ECO:0000313" key="2">
    <source>
        <dbReference type="Proteomes" id="UP000663888"/>
    </source>
</evidence>